<dbReference type="OMA" id="MMLMDLN"/>
<feature type="compositionally biased region" description="Basic and acidic residues" evidence="1">
    <location>
        <begin position="396"/>
        <end position="414"/>
    </location>
</feature>
<dbReference type="GO" id="GO:0005634">
    <property type="term" value="C:nucleus"/>
    <property type="evidence" value="ECO:0007669"/>
    <property type="project" value="TreeGrafter"/>
</dbReference>
<feature type="compositionally biased region" description="Low complexity" evidence="1">
    <location>
        <begin position="485"/>
        <end position="495"/>
    </location>
</feature>
<dbReference type="Proteomes" id="UP000002358">
    <property type="component" value="Chromosome 5"/>
</dbReference>
<accession>A0A7M7LS96</accession>
<feature type="region of interest" description="Disordered" evidence="1">
    <location>
        <begin position="573"/>
        <end position="606"/>
    </location>
</feature>
<feature type="compositionally biased region" description="Acidic residues" evidence="1">
    <location>
        <begin position="385"/>
        <end position="395"/>
    </location>
</feature>
<evidence type="ECO:0000256" key="1">
    <source>
        <dbReference type="SAM" id="MobiDB-lite"/>
    </source>
</evidence>
<dbReference type="OrthoDB" id="2422440at2759"/>
<evidence type="ECO:0008006" key="4">
    <source>
        <dbReference type="Google" id="ProtNLM"/>
    </source>
</evidence>
<protein>
    <recommendedName>
        <fullName evidence="4">Gametogenetin-binding protein 2-like</fullName>
    </recommendedName>
</protein>
<feature type="compositionally biased region" description="Polar residues" evidence="1">
    <location>
        <begin position="586"/>
        <end position="606"/>
    </location>
</feature>
<evidence type="ECO:0000313" key="2">
    <source>
        <dbReference type="EnsemblMetazoa" id="XP_008216953"/>
    </source>
</evidence>
<reference evidence="2" key="1">
    <citation type="submission" date="2021-01" db="UniProtKB">
        <authorList>
            <consortium name="EnsemblMetazoa"/>
        </authorList>
    </citation>
    <scope>IDENTIFICATION</scope>
</reference>
<dbReference type="FunCoup" id="A0A7M7LS96">
    <property type="interactions" value="2360"/>
</dbReference>
<dbReference type="PANTHER" id="PTHR13601">
    <property type="entry name" value="GAMETOGENETIN-BINDING PROTEIN 2"/>
    <property type="match status" value="1"/>
</dbReference>
<keyword evidence="3" id="KW-1185">Reference proteome</keyword>
<dbReference type="GO" id="GO:0005737">
    <property type="term" value="C:cytoplasm"/>
    <property type="evidence" value="ECO:0007669"/>
    <property type="project" value="TreeGrafter"/>
</dbReference>
<dbReference type="InterPro" id="IPR026073">
    <property type="entry name" value="GGNBP2"/>
</dbReference>
<name>A0A7M7LS96_NASVI</name>
<gene>
    <name evidence="2" type="primary">100121085</name>
</gene>
<feature type="compositionally biased region" description="Basic residues" evidence="1">
    <location>
        <begin position="368"/>
        <end position="379"/>
    </location>
</feature>
<dbReference type="KEGG" id="nvi:100121085"/>
<feature type="region of interest" description="Disordered" evidence="1">
    <location>
        <begin position="367"/>
        <end position="438"/>
    </location>
</feature>
<feature type="compositionally biased region" description="Low complexity" evidence="1">
    <location>
        <begin position="461"/>
        <end position="470"/>
    </location>
</feature>
<dbReference type="InParanoid" id="A0A7M7LS96"/>
<organism evidence="2 3">
    <name type="scientific">Nasonia vitripennis</name>
    <name type="common">Parasitic wasp</name>
    <dbReference type="NCBI Taxonomy" id="7425"/>
    <lineage>
        <taxon>Eukaryota</taxon>
        <taxon>Metazoa</taxon>
        <taxon>Ecdysozoa</taxon>
        <taxon>Arthropoda</taxon>
        <taxon>Hexapoda</taxon>
        <taxon>Insecta</taxon>
        <taxon>Pterygota</taxon>
        <taxon>Neoptera</taxon>
        <taxon>Endopterygota</taxon>
        <taxon>Hymenoptera</taxon>
        <taxon>Apocrita</taxon>
        <taxon>Proctotrupomorpha</taxon>
        <taxon>Chalcidoidea</taxon>
        <taxon>Pteromalidae</taxon>
        <taxon>Pteromalinae</taxon>
        <taxon>Nasonia</taxon>
    </lineage>
</organism>
<sequence length="713" mass="81158">MARLVNMWQGYNQAALKEKQMPLIVDENLSMVMDITGLKALKESPLVQGKQLDEFCKKLNLLTMEERMVSFDVTCKEMFNALDQSVPCIGCRRSVERLFYDLSNLDGHPALDPLIITVDGMVGIKEEVIQSPQRLCTLLQGHSTRLNDLVEQQPRNKKSRRCTLHSLEVQRMRPPPNAWKEVWDCMERECLREITFIDADTLDATLDTYLRKHKFCSECRTKVLLASSLLTSETDPTKEKGYVSSLYANIKRCAGGHVHLPVNTEYISSIIGRAQPELMGRERHAKTLEIAQEEVLTCLGICVAERLNRVYRRLKEEEIIIKVLAAVAVDTIARSFQMAVEYKTGITQLEVLYKEFKREEVAKQQRREKLRLKRKKKKERRSEAEEKENECEEEKDDHCECPQEEAKEVEEKTEVLPPQPEVKTVTQTIDHHKIIDPNNKGSLTCNCPDCTKKGNSDHLQSKSQSQPAPSSKKEKNSKKKKNENKSASSSTNSTKKSGKREKVDTTVNKSVDQSVKPPETCKTENSNNSNGWHNNDECTNPSSSEHLMDALMDNNKRYTMWIEVKKRLNTKVVNRNVRSSSEHSSQDYGYSSEHNVSSPSLPSTPEGSEVACSDSCCNHVGDCPEVKSAEKLLHSDSSLSLLREHGGGITLSQMLEDSCLSEDEDCCYIPVEEVLEFKSRMCQVTEKRQELRQTLKKRFAALCSHHKPFTIPR</sequence>
<evidence type="ECO:0000313" key="3">
    <source>
        <dbReference type="Proteomes" id="UP000002358"/>
    </source>
</evidence>
<dbReference type="PANTHER" id="PTHR13601:SF2">
    <property type="entry name" value="GAMETOGENETIN-BINDING PROTEIN 2"/>
    <property type="match status" value="1"/>
</dbReference>
<proteinExistence type="predicted"/>
<dbReference type="EnsemblMetazoa" id="XM_008218731">
    <property type="protein sequence ID" value="XP_008216953"/>
    <property type="gene ID" value="LOC100121085"/>
</dbReference>
<feature type="region of interest" description="Disordered" evidence="1">
    <location>
        <begin position="453"/>
        <end position="545"/>
    </location>
</feature>
<dbReference type="AlphaFoldDB" id="A0A7M7LS96"/>